<dbReference type="AlphaFoldDB" id="A0A1G6ZQ50"/>
<evidence type="ECO:0000313" key="2">
    <source>
        <dbReference type="Proteomes" id="UP000198517"/>
    </source>
</evidence>
<gene>
    <name evidence="1" type="ORF">SAMN05421544_102160</name>
</gene>
<reference evidence="1 2" key="1">
    <citation type="submission" date="2016-10" db="EMBL/GenBank/DDBJ databases">
        <authorList>
            <person name="de Groot N.N."/>
        </authorList>
    </citation>
    <scope>NUCLEOTIDE SEQUENCE [LARGE SCALE GENOMIC DNA]</scope>
    <source>
        <strain evidence="1 2">DSM 24015</strain>
    </source>
</reference>
<sequence>MCLVACRKEESTTSTSSSSSTEIIKTSTSAKITVLHENGSTQEGVVVLMFDAKVETDKPLPRILKEAVTDSNGLAYFDLAFFESSEGQTFYFAGFTKNSDDSYSLIGKNQPAFTLKKGHVYSSEIVIK</sequence>
<proteinExistence type="predicted"/>
<organism evidence="1 2">
    <name type="scientific">Riemerella columbipharyngis</name>
    <dbReference type="NCBI Taxonomy" id="1071918"/>
    <lineage>
        <taxon>Bacteria</taxon>
        <taxon>Pseudomonadati</taxon>
        <taxon>Bacteroidota</taxon>
        <taxon>Flavobacteriia</taxon>
        <taxon>Flavobacteriales</taxon>
        <taxon>Weeksellaceae</taxon>
        <taxon>Riemerella</taxon>
    </lineage>
</organism>
<dbReference type="EMBL" id="FNAS01000002">
    <property type="protein sequence ID" value="SDE04513.1"/>
    <property type="molecule type" value="Genomic_DNA"/>
</dbReference>
<name>A0A1G6ZQ50_9FLAO</name>
<protein>
    <submittedName>
        <fullName evidence="1">Uncharacterized protein</fullName>
    </submittedName>
</protein>
<keyword evidence="2" id="KW-1185">Reference proteome</keyword>
<accession>A0A1G6ZQ50</accession>
<dbReference type="STRING" id="1071918.SAMN05421544_102160"/>
<evidence type="ECO:0000313" key="1">
    <source>
        <dbReference type="EMBL" id="SDE04513.1"/>
    </source>
</evidence>
<dbReference type="Proteomes" id="UP000198517">
    <property type="component" value="Unassembled WGS sequence"/>
</dbReference>